<dbReference type="InterPro" id="IPR050272">
    <property type="entry name" value="Isochorismatase-like_hydrls"/>
</dbReference>
<name>A0A563VWE0_9CYAN</name>
<organism evidence="3 4">
    <name type="scientific">Hyella patelloides LEGE 07179</name>
    <dbReference type="NCBI Taxonomy" id="945734"/>
    <lineage>
        <taxon>Bacteria</taxon>
        <taxon>Bacillati</taxon>
        <taxon>Cyanobacteriota</taxon>
        <taxon>Cyanophyceae</taxon>
        <taxon>Pleurocapsales</taxon>
        <taxon>Hyellaceae</taxon>
        <taxon>Hyella</taxon>
    </lineage>
</organism>
<dbReference type="EMBL" id="CAACVJ010000295">
    <property type="protein sequence ID" value="VEP15731.1"/>
    <property type="molecule type" value="Genomic_DNA"/>
</dbReference>
<accession>A0A563VWE0</accession>
<dbReference type="Proteomes" id="UP000320055">
    <property type="component" value="Unassembled WGS sequence"/>
</dbReference>
<gene>
    <name evidence="3" type="ORF">H1P_3640004</name>
</gene>
<dbReference type="OrthoDB" id="257098at2"/>
<evidence type="ECO:0000259" key="2">
    <source>
        <dbReference type="Pfam" id="PF00857"/>
    </source>
</evidence>
<reference evidence="3 4" key="1">
    <citation type="submission" date="2019-01" db="EMBL/GenBank/DDBJ databases">
        <authorList>
            <person name="Brito A."/>
        </authorList>
    </citation>
    <scope>NUCLEOTIDE SEQUENCE [LARGE SCALE GENOMIC DNA]</scope>
    <source>
        <strain evidence="3">1</strain>
    </source>
</reference>
<evidence type="ECO:0000256" key="1">
    <source>
        <dbReference type="ARBA" id="ARBA00022801"/>
    </source>
</evidence>
<keyword evidence="1" id="KW-0378">Hydrolase</keyword>
<proteinExistence type="predicted"/>
<dbReference type="AlphaFoldDB" id="A0A563VWE0"/>
<dbReference type="SUPFAM" id="SSF52499">
    <property type="entry name" value="Isochorismatase-like hydrolases"/>
    <property type="match status" value="1"/>
</dbReference>
<dbReference type="RefSeq" id="WP_144874516.1">
    <property type="nucleotide sequence ID" value="NZ_LR214100.1"/>
</dbReference>
<dbReference type="InterPro" id="IPR000868">
    <property type="entry name" value="Isochorismatase-like_dom"/>
</dbReference>
<dbReference type="Pfam" id="PF00857">
    <property type="entry name" value="Isochorismatase"/>
    <property type="match status" value="1"/>
</dbReference>
<keyword evidence="4" id="KW-1185">Reference proteome</keyword>
<dbReference type="InterPro" id="IPR036380">
    <property type="entry name" value="Isochorismatase-like_sf"/>
</dbReference>
<dbReference type="PANTHER" id="PTHR43540">
    <property type="entry name" value="PEROXYUREIDOACRYLATE/UREIDOACRYLATE AMIDOHYDROLASE-RELATED"/>
    <property type="match status" value="1"/>
</dbReference>
<evidence type="ECO:0000313" key="3">
    <source>
        <dbReference type="EMBL" id="VEP15731.1"/>
    </source>
</evidence>
<sequence>MNQQKSALVVIDLQNDFTLENGKAHACISQVDALIPVVNKLSKIFIERKQNVVYFKTEWSIFLVQLLTGNSVKKGTKGADFDSRLEIVSDNIFTKGNKNIFSSSEFVQFLQTNSIKHLYMAGLATDYCIKISASNAIEREYRVSVVEDGVAAYKCGNFLKSLQVLSSKNIAVVKSADNLEDLK</sequence>
<protein>
    <recommendedName>
        <fullName evidence="2">Isochorismatase-like domain-containing protein</fullName>
    </recommendedName>
</protein>
<dbReference type="CDD" id="cd00431">
    <property type="entry name" value="cysteine_hydrolases"/>
    <property type="match status" value="1"/>
</dbReference>
<dbReference type="GO" id="GO:0016787">
    <property type="term" value="F:hydrolase activity"/>
    <property type="evidence" value="ECO:0007669"/>
    <property type="project" value="UniProtKB-KW"/>
</dbReference>
<feature type="domain" description="Isochorismatase-like" evidence="2">
    <location>
        <begin position="6"/>
        <end position="163"/>
    </location>
</feature>
<dbReference type="Gene3D" id="3.40.50.850">
    <property type="entry name" value="Isochorismatase-like"/>
    <property type="match status" value="1"/>
</dbReference>
<evidence type="ECO:0000313" key="4">
    <source>
        <dbReference type="Proteomes" id="UP000320055"/>
    </source>
</evidence>